<feature type="region of interest" description="Disordered" evidence="1">
    <location>
        <begin position="85"/>
        <end position="214"/>
    </location>
</feature>
<feature type="compositionally biased region" description="Polar residues" evidence="1">
    <location>
        <begin position="130"/>
        <end position="142"/>
    </location>
</feature>
<dbReference type="AlphaFoldDB" id="A0A7J8DI59"/>
<evidence type="ECO:0000313" key="3">
    <source>
        <dbReference type="EMBL" id="KAF6422924.1"/>
    </source>
</evidence>
<evidence type="ECO:0000256" key="1">
    <source>
        <dbReference type="SAM" id="MobiDB-lite"/>
    </source>
</evidence>
<feature type="compositionally biased region" description="Basic and acidic residues" evidence="1">
    <location>
        <begin position="185"/>
        <end position="196"/>
    </location>
</feature>
<evidence type="ECO:0000313" key="4">
    <source>
        <dbReference type="Proteomes" id="UP000593571"/>
    </source>
</evidence>
<protein>
    <submittedName>
        <fullName evidence="3">Uncharacterized protein</fullName>
    </submittedName>
</protein>
<sequence length="214" mass="22666">MLRSACASSAPAGMTRAHWPLAAVSLGLAAVGTRAALGVGARGPPPQRDPRERAIWPRSPAAGPAALSCGCRHCRLCTFSACSPGGVEPRRRPFSHNRTAAPSGVGGRGRRHPDARVSRGWRRHEERQSPSRQGASVKTRSTGAWPESRKAGRPGHFPRGPGTPRTRVEPRVQRRLGPSPASPGRGDRNPLPRATHDAASTDPSLKPQLIQVAG</sequence>
<reference evidence="3 4" key="1">
    <citation type="journal article" date="2020" name="Nature">
        <title>Six reference-quality genomes reveal evolution of bat adaptations.</title>
        <authorList>
            <person name="Jebb D."/>
            <person name="Huang Z."/>
            <person name="Pippel M."/>
            <person name="Hughes G.M."/>
            <person name="Lavrichenko K."/>
            <person name="Devanna P."/>
            <person name="Winkler S."/>
            <person name="Jermiin L.S."/>
            <person name="Skirmuntt E.C."/>
            <person name="Katzourakis A."/>
            <person name="Burkitt-Gray L."/>
            <person name="Ray D.A."/>
            <person name="Sullivan K.A.M."/>
            <person name="Roscito J.G."/>
            <person name="Kirilenko B.M."/>
            <person name="Davalos L.M."/>
            <person name="Corthals A.P."/>
            <person name="Power M.L."/>
            <person name="Jones G."/>
            <person name="Ransome R.D."/>
            <person name="Dechmann D.K.N."/>
            <person name="Locatelli A.G."/>
            <person name="Puechmaille S.J."/>
            <person name="Fedrigo O."/>
            <person name="Jarvis E.D."/>
            <person name="Hiller M."/>
            <person name="Vernes S.C."/>
            <person name="Myers E.W."/>
            <person name="Teeling E.C."/>
        </authorList>
    </citation>
    <scope>NUCLEOTIDE SEQUENCE [LARGE SCALE GENOMIC DNA]</scope>
    <source>
        <strain evidence="3">MRouAeg1</strain>
        <tissue evidence="3">Muscle</tissue>
    </source>
</reference>
<keyword evidence="2" id="KW-0732">Signal</keyword>
<name>A0A7J8DI59_ROUAE</name>
<organism evidence="3 4">
    <name type="scientific">Rousettus aegyptiacus</name>
    <name type="common">Egyptian fruit bat</name>
    <name type="synonym">Pteropus aegyptiacus</name>
    <dbReference type="NCBI Taxonomy" id="9407"/>
    <lineage>
        <taxon>Eukaryota</taxon>
        <taxon>Metazoa</taxon>
        <taxon>Chordata</taxon>
        <taxon>Craniata</taxon>
        <taxon>Vertebrata</taxon>
        <taxon>Euteleostomi</taxon>
        <taxon>Mammalia</taxon>
        <taxon>Eutheria</taxon>
        <taxon>Laurasiatheria</taxon>
        <taxon>Chiroptera</taxon>
        <taxon>Yinpterochiroptera</taxon>
        <taxon>Pteropodoidea</taxon>
        <taxon>Pteropodidae</taxon>
        <taxon>Rousettinae</taxon>
        <taxon>Rousettus</taxon>
    </lineage>
</organism>
<evidence type="ECO:0000256" key="2">
    <source>
        <dbReference type="SAM" id="SignalP"/>
    </source>
</evidence>
<comment type="caution">
    <text evidence="3">The sequence shown here is derived from an EMBL/GenBank/DDBJ whole genome shotgun (WGS) entry which is preliminary data.</text>
</comment>
<feature type="region of interest" description="Disordered" evidence="1">
    <location>
        <begin position="38"/>
        <end position="58"/>
    </location>
</feature>
<proteinExistence type="predicted"/>
<feature type="compositionally biased region" description="Basic and acidic residues" evidence="1">
    <location>
        <begin position="112"/>
        <end position="129"/>
    </location>
</feature>
<feature type="chain" id="PRO_5029719234" evidence="2">
    <location>
        <begin position="36"/>
        <end position="214"/>
    </location>
</feature>
<feature type="signal peptide" evidence="2">
    <location>
        <begin position="1"/>
        <end position="35"/>
    </location>
</feature>
<dbReference type="EMBL" id="JACASE010000012">
    <property type="protein sequence ID" value="KAF6422924.1"/>
    <property type="molecule type" value="Genomic_DNA"/>
</dbReference>
<dbReference type="Proteomes" id="UP000593571">
    <property type="component" value="Unassembled WGS sequence"/>
</dbReference>
<keyword evidence="4" id="KW-1185">Reference proteome</keyword>
<gene>
    <name evidence="3" type="ORF">HJG63_008710</name>
</gene>
<accession>A0A7J8DI59</accession>